<name>A0A5J6VKD9_9VIRU</name>
<dbReference type="InterPro" id="IPR036514">
    <property type="entry name" value="SGNH_hydro_sf"/>
</dbReference>
<dbReference type="EMBL" id="MN448287">
    <property type="protein sequence ID" value="QFG74440.1"/>
    <property type="molecule type" value="Genomic_DNA"/>
</dbReference>
<evidence type="ECO:0000313" key="1">
    <source>
        <dbReference type="EMBL" id="QFG74440.1"/>
    </source>
</evidence>
<organism evidence="1">
    <name type="scientific">Megaviridae environmental sample</name>
    <dbReference type="NCBI Taxonomy" id="1737588"/>
    <lineage>
        <taxon>Viruses</taxon>
        <taxon>Varidnaviria</taxon>
        <taxon>Bamfordvirae</taxon>
        <taxon>Nucleocytoviricota</taxon>
        <taxon>Megaviricetes</taxon>
        <taxon>Imitervirales</taxon>
        <taxon>Mimiviridae</taxon>
        <taxon>environmental samples</taxon>
    </lineage>
</organism>
<reference evidence="1" key="1">
    <citation type="journal article" date="2019" name="Philos. Trans. R. Soc. Lond., B, Biol. Sci.">
        <title>Targeted metagenomic recovery of four divergent viruses reveals shared and distinctive characteristics of giant viruses of marine eukaryotes.</title>
        <authorList>
            <person name="Needham D.M."/>
            <person name="Poirier C."/>
            <person name="Hehenberger E."/>
            <person name="Jimenez V."/>
            <person name="Swalwell J.E."/>
            <person name="Santoro A.E."/>
            <person name="Worden A.Z."/>
        </authorList>
    </citation>
    <scope>NUCLEOTIDE SEQUENCE</scope>
    <source>
        <strain evidence="1">MPacV-611</strain>
    </source>
</reference>
<sequence length="238" mass="28285">MIVFITIIICILLLFYLNIHNNKEIFIENNTTDKIITIHTFGDSHASEFYSHWGYIDLPNVNIICNHIGGKLMYTFGRLGLKLLNIKDYGVKDNDIVIFCFGEIDCRNHVHKHVSEKKTYKVVIDEIVVNYFDSIKKNEILYNNIKICVYNVVPPIRYRTEPPTHPFPYLGSDEERKIYYNYMNYKIKELCKINNFIYFDIYKNSCDEQGFLKKEYSDDNCHLRHTEHSINFIKKNLL</sequence>
<proteinExistence type="predicted"/>
<dbReference type="SUPFAM" id="SSF52266">
    <property type="entry name" value="SGNH hydrolase"/>
    <property type="match status" value="1"/>
</dbReference>
<dbReference type="Gene3D" id="3.40.50.1110">
    <property type="entry name" value="SGNH hydrolase"/>
    <property type="match status" value="1"/>
</dbReference>
<protein>
    <submittedName>
        <fullName evidence="1">Uncharacterized protein</fullName>
    </submittedName>
</protein>
<accession>A0A5J6VKD9</accession>